<proteinExistence type="inferred from homology"/>
<reference evidence="11" key="1">
    <citation type="submission" date="2018-04" db="EMBL/GenBank/DDBJ databases">
        <authorList>
            <person name="Illikoud N."/>
        </authorList>
    </citation>
    <scope>NUCLEOTIDE SEQUENCE [LARGE SCALE GENOMIC DNA]</scope>
</reference>
<keyword evidence="5 7" id="KW-0520">NAD</keyword>
<feature type="binding site" evidence="7">
    <location>
        <begin position="4"/>
        <end position="15"/>
    </location>
    <ligand>
        <name>NAD(+)</name>
        <dbReference type="ChEBI" id="CHEBI:57540"/>
    </ligand>
</feature>
<comment type="similarity">
    <text evidence="1 7">Belongs to the mannitol dehydrogenase family.</text>
</comment>
<dbReference type="InterPro" id="IPR023028">
    <property type="entry name" value="Mannitol_1_phos_5_DH"/>
</dbReference>
<evidence type="ECO:0000256" key="3">
    <source>
        <dbReference type="ARBA" id="ARBA00016219"/>
    </source>
</evidence>
<evidence type="ECO:0000313" key="10">
    <source>
        <dbReference type="EMBL" id="SPP29803.1"/>
    </source>
</evidence>
<accession>A0A2X0QQD3</accession>
<dbReference type="PANTHER" id="PTHR30524">
    <property type="entry name" value="MANNITOL-1-PHOSPHATE 5-DEHYDROGENASE"/>
    <property type="match status" value="1"/>
</dbReference>
<dbReference type="EC" id="1.1.1.17" evidence="2 7"/>
<dbReference type="InterPro" id="IPR000669">
    <property type="entry name" value="Mannitol_DH"/>
</dbReference>
<evidence type="ECO:0000256" key="7">
    <source>
        <dbReference type="HAMAP-Rule" id="MF_00196"/>
    </source>
</evidence>
<dbReference type="InterPro" id="IPR023027">
    <property type="entry name" value="Mannitol_DH_CS"/>
</dbReference>
<dbReference type="GO" id="GO:0008926">
    <property type="term" value="F:mannitol-1-phosphate 5-dehydrogenase activity"/>
    <property type="evidence" value="ECO:0007669"/>
    <property type="project" value="UniProtKB-UniRule"/>
</dbReference>
<sequence>MKKAIHFGAGNIGRGFIGALLNEASYEVTFADLNQTVIDQLNTQKQYKVVTAEPTPQESLIKPVAGLNSGSQITEVEDLIGEATFLTTAIGAGILPLIAPAIAKAITKRVQHSREPLYVIACENQISATDILRDAILAAVDAETKVKIKEHVHFCNSAVDRIVPAQPEGLGLDVMVEAYYEWVVESKTALPEITGMTVVPDLAPFIERKLFTVNTGHAVTAYLGYAKGYATIDQTLEDKAIYEQVEATLGETGGYLIKRYGLDATEHAAYIKKIIHRFENPLLADGVDRVGRSPLRKLGAADRLVRPAVEAGKLGLPHENLAKAIVAALKFDDASDDEAVKLQKMLKEEGLDYVLTTVCGLTQTDALYKEVVSFY</sequence>
<keyword evidence="4 7" id="KW-0560">Oxidoreductase</keyword>
<dbReference type="Pfam" id="PF01232">
    <property type="entry name" value="Mannitol_dh"/>
    <property type="match status" value="1"/>
</dbReference>
<dbReference type="GO" id="GO:0019592">
    <property type="term" value="P:mannitol catabolic process"/>
    <property type="evidence" value="ECO:0007669"/>
    <property type="project" value="TreeGrafter"/>
</dbReference>
<evidence type="ECO:0000256" key="4">
    <source>
        <dbReference type="ARBA" id="ARBA00023002"/>
    </source>
</evidence>
<dbReference type="SUPFAM" id="SSF51735">
    <property type="entry name" value="NAD(P)-binding Rossmann-fold domains"/>
    <property type="match status" value="1"/>
</dbReference>
<evidence type="ECO:0000256" key="5">
    <source>
        <dbReference type="ARBA" id="ARBA00023027"/>
    </source>
</evidence>
<dbReference type="PRINTS" id="PR00084">
    <property type="entry name" value="MTLDHDRGNASE"/>
</dbReference>
<dbReference type="NCBIfam" id="NF002652">
    <property type="entry name" value="PRK02318.2-5"/>
    <property type="match status" value="1"/>
</dbReference>
<comment type="catalytic activity">
    <reaction evidence="6 7">
        <text>D-mannitol 1-phosphate + NAD(+) = beta-D-fructose 6-phosphate + NADH + H(+)</text>
        <dbReference type="Rhea" id="RHEA:19661"/>
        <dbReference type="ChEBI" id="CHEBI:15378"/>
        <dbReference type="ChEBI" id="CHEBI:57540"/>
        <dbReference type="ChEBI" id="CHEBI:57634"/>
        <dbReference type="ChEBI" id="CHEBI:57945"/>
        <dbReference type="ChEBI" id="CHEBI:61381"/>
        <dbReference type="EC" id="1.1.1.17"/>
    </reaction>
</comment>
<evidence type="ECO:0000313" key="11">
    <source>
        <dbReference type="Proteomes" id="UP000270190"/>
    </source>
</evidence>
<evidence type="ECO:0000256" key="2">
    <source>
        <dbReference type="ARBA" id="ARBA00012939"/>
    </source>
</evidence>
<feature type="domain" description="Mannitol dehydrogenase N-terminal" evidence="8">
    <location>
        <begin position="3"/>
        <end position="187"/>
    </location>
</feature>
<gene>
    <name evidence="7 10" type="primary">mtlD</name>
    <name evidence="10" type="ORF">BTBSAS_60106</name>
</gene>
<feature type="domain" description="Mannitol dehydrogenase C-terminal" evidence="9">
    <location>
        <begin position="201"/>
        <end position="372"/>
    </location>
</feature>
<dbReference type="InterPro" id="IPR013131">
    <property type="entry name" value="Mannitol_DH_N"/>
</dbReference>
<evidence type="ECO:0000256" key="6">
    <source>
        <dbReference type="ARBA" id="ARBA00048615"/>
    </source>
</evidence>
<dbReference type="AlphaFoldDB" id="A0A2X0QQD3"/>
<dbReference type="SUPFAM" id="SSF48179">
    <property type="entry name" value="6-phosphogluconate dehydrogenase C-terminal domain-like"/>
    <property type="match status" value="1"/>
</dbReference>
<name>A0A2X0QQD3_BROTH</name>
<dbReference type="InterPro" id="IPR013328">
    <property type="entry name" value="6PGD_dom2"/>
</dbReference>
<dbReference type="InterPro" id="IPR008927">
    <property type="entry name" value="6-PGluconate_DH-like_C_sf"/>
</dbReference>
<dbReference type="Gene3D" id="1.10.1040.10">
    <property type="entry name" value="N-(1-d-carboxylethyl)-l-norvaline Dehydrogenase, domain 2"/>
    <property type="match status" value="1"/>
</dbReference>
<evidence type="ECO:0000259" key="8">
    <source>
        <dbReference type="Pfam" id="PF01232"/>
    </source>
</evidence>
<dbReference type="Pfam" id="PF08125">
    <property type="entry name" value="Mannitol_dh_C"/>
    <property type="match status" value="1"/>
</dbReference>
<dbReference type="PANTHER" id="PTHR30524:SF0">
    <property type="entry name" value="ALTRONATE OXIDOREDUCTASE-RELATED"/>
    <property type="match status" value="1"/>
</dbReference>
<dbReference type="InterPro" id="IPR036291">
    <property type="entry name" value="NAD(P)-bd_dom_sf"/>
</dbReference>
<dbReference type="Gene3D" id="3.40.50.720">
    <property type="entry name" value="NAD(P)-binding Rossmann-like Domain"/>
    <property type="match status" value="1"/>
</dbReference>
<dbReference type="HAMAP" id="MF_00196">
    <property type="entry name" value="Mannitol_dehydrog"/>
    <property type="match status" value="1"/>
</dbReference>
<dbReference type="InterPro" id="IPR013118">
    <property type="entry name" value="Mannitol_DH_C"/>
</dbReference>
<evidence type="ECO:0000256" key="1">
    <source>
        <dbReference type="ARBA" id="ARBA00006541"/>
    </source>
</evidence>
<organism evidence="10 11">
    <name type="scientific">Brochothrix thermosphacta</name>
    <name type="common">Microbacterium thermosphactum</name>
    <dbReference type="NCBI Taxonomy" id="2756"/>
    <lineage>
        <taxon>Bacteria</taxon>
        <taxon>Bacillati</taxon>
        <taxon>Bacillota</taxon>
        <taxon>Bacilli</taxon>
        <taxon>Bacillales</taxon>
        <taxon>Listeriaceae</taxon>
        <taxon>Brochothrix</taxon>
    </lineage>
</organism>
<protein>
    <recommendedName>
        <fullName evidence="3 7">Mannitol-1-phosphate 5-dehydrogenase</fullName>
        <ecNumber evidence="2 7">1.1.1.17</ecNumber>
    </recommendedName>
</protein>
<dbReference type="EMBL" id="OUNC01000056">
    <property type="protein sequence ID" value="SPP29803.1"/>
    <property type="molecule type" value="Genomic_DNA"/>
</dbReference>
<dbReference type="NCBIfam" id="NF002647">
    <property type="entry name" value="PRK02318.1-3"/>
    <property type="match status" value="1"/>
</dbReference>
<dbReference type="GO" id="GO:0005829">
    <property type="term" value="C:cytosol"/>
    <property type="evidence" value="ECO:0007669"/>
    <property type="project" value="TreeGrafter"/>
</dbReference>
<dbReference type="Proteomes" id="UP000270190">
    <property type="component" value="Unassembled WGS sequence"/>
</dbReference>
<dbReference type="RefSeq" id="WP_029091932.1">
    <property type="nucleotide sequence ID" value="NZ_CBCPHX010000004.1"/>
</dbReference>
<dbReference type="PROSITE" id="PS00974">
    <property type="entry name" value="MANNITOL_DHGENASE"/>
    <property type="match status" value="1"/>
</dbReference>
<evidence type="ECO:0000259" key="9">
    <source>
        <dbReference type="Pfam" id="PF08125"/>
    </source>
</evidence>
<dbReference type="NCBIfam" id="NF002646">
    <property type="entry name" value="PRK02318.1-2"/>
    <property type="match status" value="1"/>
</dbReference>